<feature type="transmembrane region" description="Helical" evidence="2">
    <location>
        <begin position="163"/>
        <end position="186"/>
    </location>
</feature>
<proteinExistence type="predicted"/>
<keyword evidence="4" id="KW-1185">Reference proteome</keyword>
<protein>
    <submittedName>
        <fullName evidence="3">Uncharacterized protein</fullName>
    </submittedName>
</protein>
<gene>
    <name evidence="3" type="ORF">OBBRIDRAFT_792851</name>
</gene>
<feature type="region of interest" description="Disordered" evidence="1">
    <location>
        <begin position="282"/>
        <end position="324"/>
    </location>
</feature>
<keyword evidence="2" id="KW-1133">Transmembrane helix</keyword>
<keyword evidence="2" id="KW-0812">Transmembrane</keyword>
<feature type="region of interest" description="Disordered" evidence="1">
    <location>
        <begin position="1"/>
        <end position="99"/>
    </location>
</feature>
<feature type="compositionally biased region" description="Low complexity" evidence="1">
    <location>
        <begin position="282"/>
        <end position="303"/>
    </location>
</feature>
<dbReference type="OrthoDB" id="2596855at2759"/>
<dbReference type="EMBL" id="KV722395">
    <property type="protein sequence ID" value="OCH90933.1"/>
    <property type="molecule type" value="Genomic_DNA"/>
</dbReference>
<feature type="compositionally biased region" description="Low complexity" evidence="1">
    <location>
        <begin position="45"/>
        <end position="56"/>
    </location>
</feature>
<feature type="compositionally biased region" description="Low complexity" evidence="1">
    <location>
        <begin position="64"/>
        <end position="86"/>
    </location>
</feature>
<dbReference type="Proteomes" id="UP000250043">
    <property type="component" value="Unassembled WGS sequence"/>
</dbReference>
<sequence length="357" mass="37374">MEGPSAPEATLPESGTTGSAPEEARPQAGPLPSKRGEIGYQEGVQPDAQPTDAAAPPERHPAHRNASASTSSSQTTSASSQTSGAAPRPPSPTPSSVRSTSKRFISLLKPRSNPTVLGIHATTVLTFVFELGLLGATLAAWVITIKRMNAMATGMAGTSDPALGASSAQIFVHVAFGITVLAELIFIERCVFRIRAERYVHLHPGAVLPTSRPRAEAAIGMGIAPWHRPPLPTYAAALAQSGVGTGDVEDNVIAVPPPPAYGNTRGSTLLLSAFVGETLRAQRAQARGSTASASSAGGQRTRAPTPPVPDERPVSYMSVDPDWEERCDADRAMQLEETLARLEDGNAPAETTQQSRR</sequence>
<evidence type="ECO:0000313" key="4">
    <source>
        <dbReference type="Proteomes" id="UP000250043"/>
    </source>
</evidence>
<evidence type="ECO:0000256" key="1">
    <source>
        <dbReference type="SAM" id="MobiDB-lite"/>
    </source>
</evidence>
<dbReference type="AlphaFoldDB" id="A0A8E2ATY6"/>
<name>A0A8E2ATY6_9APHY</name>
<feature type="transmembrane region" description="Helical" evidence="2">
    <location>
        <begin position="116"/>
        <end position="143"/>
    </location>
</feature>
<evidence type="ECO:0000313" key="3">
    <source>
        <dbReference type="EMBL" id="OCH90933.1"/>
    </source>
</evidence>
<organism evidence="3 4">
    <name type="scientific">Obba rivulosa</name>
    <dbReference type="NCBI Taxonomy" id="1052685"/>
    <lineage>
        <taxon>Eukaryota</taxon>
        <taxon>Fungi</taxon>
        <taxon>Dikarya</taxon>
        <taxon>Basidiomycota</taxon>
        <taxon>Agaricomycotina</taxon>
        <taxon>Agaricomycetes</taxon>
        <taxon>Polyporales</taxon>
        <taxon>Gelatoporiaceae</taxon>
        <taxon>Obba</taxon>
    </lineage>
</organism>
<keyword evidence="2" id="KW-0472">Membrane</keyword>
<reference evidence="3 4" key="1">
    <citation type="submission" date="2016-07" db="EMBL/GenBank/DDBJ databases">
        <title>Draft genome of the white-rot fungus Obba rivulosa 3A-2.</title>
        <authorList>
            <consortium name="DOE Joint Genome Institute"/>
            <person name="Miettinen O."/>
            <person name="Riley R."/>
            <person name="Acob R."/>
            <person name="Barry K."/>
            <person name="Cullen D."/>
            <person name="De Vries R."/>
            <person name="Hainaut M."/>
            <person name="Hatakka A."/>
            <person name="Henrissat B."/>
            <person name="Hilden K."/>
            <person name="Kuo R."/>
            <person name="Labutti K."/>
            <person name="Lipzen A."/>
            <person name="Makela M.R."/>
            <person name="Sandor L."/>
            <person name="Spatafora J.W."/>
            <person name="Grigoriev I.V."/>
            <person name="Hibbett D.S."/>
        </authorList>
    </citation>
    <scope>NUCLEOTIDE SEQUENCE [LARGE SCALE GENOMIC DNA]</scope>
    <source>
        <strain evidence="3 4">3A-2</strain>
    </source>
</reference>
<accession>A0A8E2ATY6</accession>
<evidence type="ECO:0000256" key="2">
    <source>
        <dbReference type="SAM" id="Phobius"/>
    </source>
</evidence>
<feature type="region of interest" description="Disordered" evidence="1">
    <location>
        <begin position="337"/>
        <end position="357"/>
    </location>
</feature>